<protein>
    <submittedName>
        <fullName evidence="2">Uncharacterized protein</fullName>
    </submittedName>
</protein>
<keyword evidence="3" id="KW-1185">Reference proteome</keyword>
<comment type="caution">
    <text evidence="2">The sequence shown here is derived from an EMBL/GenBank/DDBJ whole genome shotgun (WGS) entry which is preliminary data.</text>
</comment>
<reference evidence="2 3" key="1">
    <citation type="submission" date="2023-01" db="EMBL/GenBank/DDBJ databases">
        <title>Minimal conservation of predation-associated metabolite biosynthetic gene clusters underscores biosynthetic potential of Myxococcota including descriptions for ten novel species: Archangium lansinium sp. nov., Myxococcus landrumus sp. nov., Nannocystis bai.</title>
        <authorList>
            <person name="Ahearne A."/>
            <person name="Stevens C."/>
            <person name="Dowd S."/>
        </authorList>
    </citation>
    <scope>NUCLEOTIDE SEQUENCE [LARGE SCALE GENOMIC DNA]</scope>
    <source>
        <strain evidence="2 3">WIWO2</strain>
    </source>
</reference>
<dbReference type="RefSeq" id="WP_272095016.1">
    <property type="nucleotide sequence ID" value="NZ_JAQNDK010000001.1"/>
</dbReference>
<name>A0ABT5BWY3_9BACT</name>
<organism evidence="2 3">
    <name type="scientific">Sorangium atrum</name>
    <dbReference type="NCBI Taxonomy" id="2995308"/>
    <lineage>
        <taxon>Bacteria</taxon>
        <taxon>Pseudomonadati</taxon>
        <taxon>Myxococcota</taxon>
        <taxon>Polyangia</taxon>
        <taxon>Polyangiales</taxon>
        <taxon>Polyangiaceae</taxon>
        <taxon>Sorangium</taxon>
    </lineage>
</organism>
<evidence type="ECO:0000256" key="1">
    <source>
        <dbReference type="SAM" id="MobiDB-lite"/>
    </source>
</evidence>
<accession>A0ABT5BWY3</accession>
<gene>
    <name evidence="2" type="ORF">POL72_10820</name>
</gene>
<dbReference type="EMBL" id="JAQNDK010000001">
    <property type="protein sequence ID" value="MDC0678228.1"/>
    <property type="molecule type" value="Genomic_DNA"/>
</dbReference>
<feature type="region of interest" description="Disordered" evidence="1">
    <location>
        <begin position="32"/>
        <end position="52"/>
    </location>
</feature>
<dbReference type="Proteomes" id="UP001217485">
    <property type="component" value="Unassembled WGS sequence"/>
</dbReference>
<evidence type="ECO:0000313" key="3">
    <source>
        <dbReference type="Proteomes" id="UP001217485"/>
    </source>
</evidence>
<proteinExistence type="predicted"/>
<evidence type="ECO:0000313" key="2">
    <source>
        <dbReference type="EMBL" id="MDC0678228.1"/>
    </source>
</evidence>
<sequence>MAGYPAGAITEEDREGIGLELCAVILEKNQDGLGASGEGEREDCGASRAGAC</sequence>